<evidence type="ECO:0000313" key="3">
    <source>
        <dbReference type="EMBL" id="SEN09435.1"/>
    </source>
</evidence>
<sequence length="223" mass="23863">MPSGSGSEEYPRAPAQKARDENILGVFEGSDDPVLTTSEVAEDLPIGKRATLNRLEDLVDRDELDSKDVGVGRVWWRAAPEADEPEPDVTAEPEPALSSGGPETAAQSPDPVPATPTAESDETADPLETESPRWAFIGSLGRHSILAGIFLFGLVVIEGIVQPQSLLPVSMISLSLTALVFFLIGFPARGAYRAKKFFESTDLSLAQFMGPIGRLLGRDDSKS</sequence>
<dbReference type="RefSeq" id="WP_211611263.1">
    <property type="nucleotide sequence ID" value="NZ_FOCX01000001.1"/>
</dbReference>
<feature type="region of interest" description="Disordered" evidence="1">
    <location>
        <begin position="78"/>
        <end position="129"/>
    </location>
</feature>
<dbReference type="OrthoDB" id="189973at2157"/>
<dbReference type="EMBL" id="FOCX01000001">
    <property type="protein sequence ID" value="SEN09435.1"/>
    <property type="molecule type" value="Genomic_DNA"/>
</dbReference>
<reference evidence="4" key="1">
    <citation type="submission" date="2016-10" db="EMBL/GenBank/DDBJ databases">
        <authorList>
            <person name="Varghese N."/>
            <person name="Submissions S."/>
        </authorList>
    </citation>
    <scope>NUCLEOTIDE SEQUENCE [LARGE SCALE GENOMIC DNA]</scope>
    <source>
        <strain evidence="4">IBRC-M 10043</strain>
    </source>
</reference>
<evidence type="ECO:0000256" key="2">
    <source>
        <dbReference type="SAM" id="Phobius"/>
    </source>
</evidence>
<feature type="region of interest" description="Disordered" evidence="1">
    <location>
        <begin position="1"/>
        <end position="22"/>
    </location>
</feature>
<keyword evidence="2" id="KW-0812">Transmembrane</keyword>
<organism evidence="3 4">
    <name type="scientific">Halorientalis persicus</name>
    <dbReference type="NCBI Taxonomy" id="1367881"/>
    <lineage>
        <taxon>Archaea</taxon>
        <taxon>Methanobacteriati</taxon>
        <taxon>Methanobacteriota</taxon>
        <taxon>Stenosarchaea group</taxon>
        <taxon>Halobacteria</taxon>
        <taxon>Halobacteriales</taxon>
        <taxon>Haloarculaceae</taxon>
        <taxon>Halorientalis</taxon>
    </lineage>
</organism>
<feature type="transmembrane region" description="Helical" evidence="2">
    <location>
        <begin position="167"/>
        <end position="186"/>
    </location>
</feature>
<keyword evidence="4" id="KW-1185">Reference proteome</keyword>
<feature type="compositionally biased region" description="Acidic residues" evidence="1">
    <location>
        <begin position="81"/>
        <end position="91"/>
    </location>
</feature>
<feature type="transmembrane region" description="Helical" evidence="2">
    <location>
        <begin position="143"/>
        <end position="161"/>
    </location>
</feature>
<protein>
    <submittedName>
        <fullName evidence="3">Uncharacterized protein</fullName>
    </submittedName>
</protein>
<evidence type="ECO:0000256" key="1">
    <source>
        <dbReference type="SAM" id="MobiDB-lite"/>
    </source>
</evidence>
<evidence type="ECO:0000313" key="4">
    <source>
        <dbReference type="Proteomes" id="UP000198775"/>
    </source>
</evidence>
<accession>A0A1H8DQJ5</accession>
<keyword evidence="2" id="KW-0472">Membrane</keyword>
<keyword evidence="2" id="KW-1133">Transmembrane helix</keyword>
<gene>
    <name evidence="3" type="ORF">SAMN05216388_1001353</name>
</gene>
<dbReference type="AlphaFoldDB" id="A0A1H8DQJ5"/>
<proteinExistence type="predicted"/>
<name>A0A1H8DQJ5_9EURY</name>
<dbReference type="Proteomes" id="UP000198775">
    <property type="component" value="Unassembled WGS sequence"/>
</dbReference>
<feature type="compositionally biased region" description="Acidic residues" evidence="1">
    <location>
        <begin position="119"/>
        <end position="128"/>
    </location>
</feature>